<dbReference type="GeneID" id="115469613"/>
<keyword evidence="3" id="KW-1133">Transmembrane helix</keyword>
<reference evidence="5" key="1">
    <citation type="submission" date="2025-08" db="UniProtKB">
        <authorList>
            <consortium name="RefSeq"/>
        </authorList>
    </citation>
    <scope>IDENTIFICATION</scope>
</reference>
<dbReference type="SMART" id="SM00369">
    <property type="entry name" value="LRR_TYP"/>
    <property type="match status" value="3"/>
</dbReference>
<evidence type="ECO:0000256" key="2">
    <source>
        <dbReference type="ARBA" id="ARBA00022737"/>
    </source>
</evidence>
<dbReference type="PANTHER" id="PTHR48051">
    <property type="match status" value="1"/>
</dbReference>
<keyword evidence="3" id="KW-0812">Transmembrane</keyword>
<dbReference type="RefSeq" id="XP_030058268.1">
    <property type="nucleotide sequence ID" value="XM_030202408.1"/>
</dbReference>
<dbReference type="CTD" id="220416"/>
<dbReference type="InterPro" id="IPR001611">
    <property type="entry name" value="Leu-rich_rpt"/>
</dbReference>
<dbReference type="AlphaFoldDB" id="A0A6P7Y0C9"/>
<protein>
    <submittedName>
        <fullName evidence="5">Leucine-rich repeat-containing protein 63</fullName>
    </submittedName>
</protein>
<dbReference type="InterPro" id="IPR032675">
    <property type="entry name" value="LRR_dom_sf"/>
</dbReference>
<dbReference type="Pfam" id="PF00560">
    <property type="entry name" value="LRR_1"/>
    <property type="match status" value="1"/>
</dbReference>
<dbReference type="InterPro" id="IPR003591">
    <property type="entry name" value="Leu-rich_rpt_typical-subtyp"/>
</dbReference>
<dbReference type="Gene3D" id="3.80.10.10">
    <property type="entry name" value="Ribonuclease Inhibitor"/>
    <property type="match status" value="1"/>
</dbReference>
<evidence type="ECO:0000313" key="5">
    <source>
        <dbReference type="RefSeq" id="XP_030058268.1"/>
    </source>
</evidence>
<gene>
    <name evidence="5" type="primary">LRRC63</name>
</gene>
<dbReference type="InterPro" id="IPR050216">
    <property type="entry name" value="LRR_domain-containing"/>
</dbReference>
<keyword evidence="1" id="KW-0433">Leucine-rich repeat</keyword>
<dbReference type="InParanoid" id="A0A6P7Y0C9"/>
<proteinExistence type="predicted"/>
<dbReference type="SUPFAM" id="SSF52058">
    <property type="entry name" value="L domain-like"/>
    <property type="match status" value="1"/>
</dbReference>
<dbReference type="KEGG" id="muo:115469613"/>
<evidence type="ECO:0000256" key="3">
    <source>
        <dbReference type="SAM" id="Phobius"/>
    </source>
</evidence>
<dbReference type="OrthoDB" id="660555at2759"/>
<evidence type="ECO:0000256" key="1">
    <source>
        <dbReference type="ARBA" id="ARBA00022614"/>
    </source>
</evidence>
<feature type="transmembrane region" description="Helical" evidence="3">
    <location>
        <begin position="119"/>
        <end position="139"/>
    </location>
</feature>
<accession>A0A6P7Y0C9</accession>
<keyword evidence="2" id="KW-0677">Repeat</keyword>
<dbReference type="Pfam" id="PF13855">
    <property type="entry name" value="LRR_8"/>
    <property type="match status" value="1"/>
</dbReference>
<sequence>MAEENNILQSLEEQCLQTSSSTNLQIQPKKSIELITTAEMALLKSLLHGGLALSLKAYFLDKLPDLTPLYSHLLYLNLSFNDLLHFPKEVYNIENLQVLKLRNNPIKEIPPDIHRLRNLRTFVISFCLLSALPSGLFFLQRLQFLDVSYNSIPFIPNEIRNLRALDFLNVEGNELPALPCGALKLKLKQIRVSNNFMHPLLWKENSRTQPQKLLDLTALFFVTNNLWRCYRELPREVEKTLNKLVI</sequence>
<dbReference type="PANTHER" id="PTHR48051:SF60">
    <property type="entry name" value="VOLUME-REGULATED ANION CHANNEL SUBUNIT LRRC8D"/>
    <property type="match status" value="1"/>
</dbReference>
<keyword evidence="4" id="KW-1185">Reference proteome</keyword>
<keyword evidence="3" id="KW-0472">Membrane</keyword>
<organism evidence="4 5">
    <name type="scientific">Microcaecilia unicolor</name>
    <dbReference type="NCBI Taxonomy" id="1415580"/>
    <lineage>
        <taxon>Eukaryota</taxon>
        <taxon>Metazoa</taxon>
        <taxon>Chordata</taxon>
        <taxon>Craniata</taxon>
        <taxon>Vertebrata</taxon>
        <taxon>Euteleostomi</taxon>
        <taxon>Amphibia</taxon>
        <taxon>Gymnophiona</taxon>
        <taxon>Siphonopidae</taxon>
        <taxon>Microcaecilia</taxon>
    </lineage>
</organism>
<dbReference type="PROSITE" id="PS51450">
    <property type="entry name" value="LRR"/>
    <property type="match status" value="1"/>
</dbReference>
<evidence type="ECO:0000313" key="4">
    <source>
        <dbReference type="Proteomes" id="UP000515156"/>
    </source>
</evidence>
<dbReference type="GO" id="GO:0005737">
    <property type="term" value="C:cytoplasm"/>
    <property type="evidence" value="ECO:0007669"/>
    <property type="project" value="TreeGrafter"/>
</dbReference>
<name>A0A6P7Y0C9_9AMPH</name>
<dbReference type="Proteomes" id="UP000515156">
    <property type="component" value="Chromosome 4"/>
</dbReference>